<evidence type="ECO:0000256" key="1">
    <source>
        <dbReference type="ARBA" id="ARBA00004123"/>
    </source>
</evidence>
<evidence type="ECO:0000256" key="10">
    <source>
        <dbReference type="PIRSR" id="PIRSR028973-1"/>
    </source>
</evidence>
<dbReference type="GO" id="GO:0140932">
    <property type="term" value="F:5'-(N(7)-methyl 5'-triphosphoguanosine)-[mRNA] diphosphatase activity"/>
    <property type="evidence" value="ECO:0007669"/>
    <property type="project" value="UniProtKB-EC"/>
</dbReference>
<sequence length="312" mass="36503">MILSLLWFWKMSLSRHRTSSMLHDFSLVRVLKRTDTELTLLGNFKSDNHKNAAILIIQTAVMDIRSLDLLLAEMSLHKVLVNDIYSTFQGDVSRDIKPYKVNLIFPATERLVQKHTDQNFYMVTETKESYQTITKPYIDSIPTKNIEWVYNILDHASETERIIYEDTNARTGFILLPDFKWTDPLNLPSLYCLAIVQDRSLRSLRDLTGEHVKLLQNMRDASLEVLKSRFKIEPSSLRMYFHYQPTYYHLHVHITHVKMTLGTFVGKAVLLEDVIYNLSVNSDHYRNATLSFVIGMMQHKQLLDLFHDNHIV</sequence>
<dbReference type="RefSeq" id="XP_067814981.1">
    <property type="nucleotide sequence ID" value="XM_067962004.1"/>
</dbReference>
<feature type="binding site" evidence="11">
    <location>
        <position position="178"/>
    </location>
    <ligand>
        <name>substrate</name>
    </ligand>
</feature>
<dbReference type="GO" id="GO:0005634">
    <property type="term" value="C:nucleus"/>
    <property type="evidence" value="ECO:0007669"/>
    <property type="project" value="UniProtKB-SubCell"/>
</dbReference>
<dbReference type="GeneID" id="94347675"/>
<dbReference type="Pfam" id="PF05652">
    <property type="entry name" value="DcpS"/>
    <property type="match status" value="1"/>
</dbReference>
<feature type="binding site" evidence="11">
    <location>
        <position position="148"/>
    </location>
    <ligand>
        <name>substrate</name>
    </ligand>
</feature>
<evidence type="ECO:0000313" key="12">
    <source>
        <dbReference type="EMBL" id="TDH65482.1"/>
    </source>
</evidence>
<reference evidence="12 13" key="1">
    <citation type="journal article" date="2021" name="Genome Biol.">
        <title>AFLAP: assembly-free linkage analysis pipeline using k-mers from genome sequencing data.</title>
        <authorList>
            <person name="Fletcher K."/>
            <person name="Zhang L."/>
            <person name="Gil J."/>
            <person name="Han R."/>
            <person name="Cavanaugh K."/>
            <person name="Michelmore R."/>
        </authorList>
    </citation>
    <scope>NUCLEOTIDE SEQUENCE [LARGE SCALE GENOMIC DNA]</scope>
    <source>
        <strain evidence="12 13">SF5</strain>
    </source>
</reference>
<evidence type="ECO:0000256" key="7">
    <source>
        <dbReference type="ARBA" id="ARBA00029885"/>
    </source>
</evidence>
<dbReference type="GO" id="GO:0000340">
    <property type="term" value="F:RNA 7-methylguanosine cap binding"/>
    <property type="evidence" value="ECO:0007669"/>
    <property type="project" value="TreeGrafter"/>
</dbReference>
<feature type="binding site" evidence="11">
    <location>
        <position position="180"/>
    </location>
    <ligand>
        <name>substrate</name>
    </ligand>
</feature>
<dbReference type="GO" id="GO:0000290">
    <property type="term" value="P:deadenylation-dependent decapping of nuclear-transcribed mRNA"/>
    <property type="evidence" value="ECO:0007669"/>
    <property type="project" value="InterPro"/>
</dbReference>
<dbReference type="SUPFAM" id="SSF102860">
    <property type="entry name" value="mRNA decapping enzyme DcpS N-terminal domain"/>
    <property type="match status" value="1"/>
</dbReference>
<dbReference type="FunFam" id="3.30.428.10:FF:000006">
    <property type="entry name" value="m7GpppX diphosphatase"/>
    <property type="match status" value="1"/>
</dbReference>
<dbReference type="KEGG" id="blac:94347675"/>
<dbReference type="Pfam" id="PF11969">
    <property type="entry name" value="DcpS_C"/>
    <property type="match status" value="1"/>
</dbReference>
<keyword evidence="6" id="KW-0539">Nucleus</keyword>
<organism evidence="12 13">
    <name type="scientific">Bremia lactucae</name>
    <name type="common">Lettuce downy mildew</name>
    <dbReference type="NCBI Taxonomy" id="4779"/>
    <lineage>
        <taxon>Eukaryota</taxon>
        <taxon>Sar</taxon>
        <taxon>Stramenopiles</taxon>
        <taxon>Oomycota</taxon>
        <taxon>Peronosporomycetes</taxon>
        <taxon>Peronosporales</taxon>
        <taxon>Peronosporaceae</taxon>
        <taxon>Bremia</taxon>
    </lineage>
</organism>
<protein>
    <recommendedName>
        <fullName evidence="4">m7GpppX diphosphatase</fullName>
        <ecNumber evidence="3">3.6.1.59</ecNumber>
    </recommendedName>
    <alternativeName>
        <fullName evidence="8">Decapping scavenger enzyme</fullName>
    </alternativeName>
    <alternativeName>
        <fullName evidence="7">Scavenger mRNA-decapping enzyme DcpS</fullName>
    </alternativeName>
</protein>
<comment type="similarity">
    <text evidence="2">Belongs to the HIT family.</text>
</comment>
<feature type="binding site" evidence="11">
    <location>
        <position position="158"/>
    </location>
    <ligand>
        <name>substrate</name>
    </ligand>
</feature>
<evidence type="ECO:0000256" key="4">
    <source>
        <dbReference type="ARBA" id="ARBA00015636"/>
    </source>
</evidence>
<keyword evidence="5" id="KW-0378">Hydrolase</keyword>
<evidence type="ECO:0000313" key="13">
    <source>
        <dbReference type="Proteomes" id="UP000294530"/>
    </source>
</evidence>
<comment type="subcellular location">
    <subcellularLocation>
        <location evidence="1">Nucleus</location>
    </subcellularLocation>
</comment>
<evidence type="ECO:0000256" key="3">
    <source>
        <dbReference type="ARBA" id="ARBA00012520"/>
    </source>
</evidence>
<dbReference type="Gene3D" id="3.30.428.10">
    <property type="entry name" value="HIT-like"/>
    <property type="match status" value="1"/>
</dbReference>
<dbReference type="GO" id="GO:0000932">
    <property type="term" value="C:P-body"/>
    <property type="evidence" value="ECO:0007669"/>
    <property type="project" value="TreeGrafter"/>
</dbReference>
<comment type="catalytic activity">
    <reaction evidence="9">
        <text>a 5'-end (N(7)-methyl 5'-triphosphoguanosine)-ribonucleoside in mRNA + H2O = N(7)-methyl-GMP + a 5'-end diphospho-ribonucleoside in mRNA + 2 H(+)</text>
        <dbReference type="Rhea" id="RHEA:65388"/>
        <dbReference type="Rhea" id="RHEA-COMP:17165"/>
        <dbReference type="Rhea" id="RHEA-COMP:17167"/>
        <dbReference type="ChEBI" id="CHEBI:15377"/>
        <dbReference type="ChEBI" id="CHEBI:15378"/>
        <dbReference type="ChEBI" id="CHEBI:58285"/>
        <dbReference type="ChEBI" id="CHEBI:156461"/>
        <dbReference type="ChEBI" id="CHEBI:167616"/>
        <dbReference type="EC" id="3.6.1.59"/>
    </reaction>
</comment>
<evidence type="ECO:0000256" key="5">
    <source>
        <dbReference type="ARBA" id="ARBA00022801"/>
    </source>
</evidence>
<dbReference type="OrthoDB" id="10264956at2759"/>
<name>A0A976FEU9_BRELC</name>
<comment type="caution">
    <text evidence="12">The sequence shown here is derived from an EMBL/GenBank/DDBJ whole genome shotgun (WGS) entry which is preliminary data.</text>
</comment>
<feature type="binding site" evidence="11">
    <location>
        <begin position="242"/>
        <end position="253"/>
    </location>
    <ligand>
        <name>substrate</name>
    </ligand>
</feature>
<dbReference type="FunFam" id="3.30.200.40:FF:000009">
    <property type="entry name" value="Uncharacterized protein"/>
    <property type="match status" value="1"/>
</dbReference>
<feature type="active site" description="Nucleophile" evidence="10">
    <location>
        <position position="251"/>
    </location>
</feature>
<proteinExistence type="inferred from homology"/>
<accession>A0A976FEU9</accession>
<dbReference type="SUPFAM" id="SSF54197">
    <property type="entry name" value="HIT-like"/>
    <property type="match status" value="1"/>
</dbReference>
<dbReference type="InterPro" id="IPR011145">
    <property type="entry name" value="Scavenger_mRNA_decap_enz_N"/>
</dbReference>
<evidence type="ECO:0000256" key="8">
    <source>
        <dbReference type="ARBA" id="ARBA00030609"/>
    </source>
</evidence>
<dbReference type="InterPro" id="IPR036265">
    <property type="entry name" value="HIT-like_sf"/>
</dbReference>
<evidence type="ECO:0000256" key="9">
    <source>
        <dbReference type="ARBA" id="ARBA00048222"/>
    </source>
</evidence>
<evidence type="ECO:0000256" key="6">
    <source>
        <dbReference type="ARBA" id="ARBA00023242"/>
    </source>
</evidence>
<dbReference type="AlphaFoldDB" id="A0A976FEU9"/>
<keyword evidence="13" id="KW-1185">Reference proteome</keyword>
<dbReference type="Proteomes" id="UP000294530">
    <property type="component" value="Unassembled WGS sequence"/>
</dbReference>
<evidence type="ECO:0000256" key="11">
    <source>
        <dbReference type="PIRSR" id="PIRSR028973-2"/>
    </source>
</evidence>
<dbReference type="PANTHER" id="PTHR12978:SF0">
    <property type="entry name" value="M7GPPPX DIPHOSPHATASE"/>
    <property type="match status" value="1"/>
</dbReference>
<dbReference type="PANTHER" id="PTHR12978">
    <property type="entry name" value="HISTIDINE TRIAD HIT PROTEIN MEMBER"/>
    <property type="match status" value="1"/>
</dbReference>
<gene>
    <name evidence="12" type="ORF">CCR75_003913</name>
</gene>
<dbReference type="EC" id="3.6.1.59" evidence="3"/>
<evidence type="ECO:0000256" key="2">
    <source>
        <dbReference type="ARBA" id="ARBA00010208"/>
    </source>
</evidence>
<dbReference type="InterPro" id="IPR008594">
    <property type="entry name" value="DcpS/DCS2"/>
</dbReference>
<dbReference type="PIRSF" id="PIRSF028973">
    <property type="entry name" value="Scavenger_mRNA_decap_enz"/>
    <property type="match status" value="1"/>
</dbReference>
<dbReference type="Gene3D" id="3.30.200.40">
    <property type="entry name" value="Scavenger mRNA decapping enzyme, N-terminal domain"/>
    <property type="match status" value="1"/>
</dbReference>
<dbReference type="EMBL" id="SHOA02000013">
    <property type="protein sequence ID" value="TDH65482.1"/>
    <property type="molecule type" value="Genomic_DNA"/>
</dbReference>